<comment type="catalytic activity">
    <reaction evidence="8 9">
        <text>2 5-aminolevulinate = porphobilinogen + 2 H2O + H(+)</text>
        <dbReference type="Rhea" id="RHEA:24064"/>
        <dbReference type="ChEBI" id="CHEBI:15377"/>
        <dbReference type="ChEBI" id="CHEBI:15378"/>
        <dbReference type="ChEBI" id="CHEBI:58126"/>
        <dbReference type="ChEBI" id="CHEBI:356416"/>
        <dbReference type="EC" id="4.2.1.24"/>
    </reaction>
</comment>
<protein>
    <recommendedName>
        <fullName evidence="9">Delta-aminolevulinic acid dehydratase</fullName>
        <ecNumber evidence="9">4.2.1.24</ecNumber>
    </recommendedName>
</protein>
<evidence type="ECO:0000256" key="4">
    <source>
        <dbReference type="ARBA" id="ARBA00023239"/>
    </source>
</evidence>
<dbReference type="EMBL" id="JAKROA010000004">
    <property type="protein sequence ID" value="KAL5107509.1"/>
    <property type="molecule type" value="Genomic_DNA"/>
</dbReference>
<gene>
    <name evidence="12" type="ORF">TcWFU_003014</name>
</gene>
<keyword evidence="11" id="KW-0812">Transmembrane</keyword>
<comment type="subunit">
    <text evidence="7">Homooctamer; active form. Homohexamer; low activity form.</text>
</comment>
<dbReference type="PANTHER" id="PTHR11458">
    <property type="entry name" value="DELTA-AMINOLEVULINIC ACID DEHYDRATASE"/>
    <property type="match status" value="1"/>
</dbReference>
<dbReference type="Pfam" id="PF00490">
    <property type="entry name" value="ALAD"/>
    <property type="match status" value="1"/>
</dbReference>
<dbReference type="PANTHER" id="PTHR11458:SF0">
    <property type="entry name" value="DELTA-AMINOLEVULINIC ACID DEHYDRATASE"/>
    <property type="match status" value="1"/>
</dbReference>
<dbReference type="PROSITE" id="PS00169">
    <property type="entry name" value="D_ALA_DEHYDRATASE"/>
    <property type="match status" value="1"/>
</dbReference>
<keyword evidence="11" id="KW-0472">Membrane</keyword>
<evidence type="ECO:0000256" key="7">
    <source>
        <dbReference type="ARBA" id="ARBA00025861"/>
    </source>
</evidence>
<reference evidence="12 13" key="1">
    <citation type="journal article" date="2022" name="Front. Cell. Infect. Microbiol.">
        <title>The Genomes of Two Strains of Taenia crassiceps the Animal Model for the Study of Human Cysticercosis.</title>
        <authorList>
            <person name="Bobes R.J."/>
            <person name="Estrada K."/>
            <person name="Rios-Valencia D.G."/>
            <person name="Calderon-Gallegos A."/>
            <person name="de la Torre P."/>
            <person name="Carrero J.C."/>
            <person name="Sanchez-Flores A."/>
            <person name="Laclette J.P."/>
        </authorList>
    </citation>
    <scope>NUCLEOTIDE SEQUENCE [LARGE SCALE GENOMIC DNA]</scope>
    <source>
        <strain evidence="12">WFUcys</strain>
    </source>
</reference>
<evidence type="ECO:0000256" key="3">
    <source>
        <dbReference type="ARBA" id="ARBA00023133"/>
    </source>
</evidence>
<evidence type="ECO:0000256" key="8">
    <source>
        <dbReference type="ARBA" id="ARBA00047651"/>
    </source>
</evidence>
<sequence>MSDAEKLVEAGFKYPDDPLVLRPQVGGDLLRGRSSGGFCRPRSFILRLMLICVILATIAGCILIIFTLRHSNAWPWHRHAYRGMSNVGFCRALTPFPGLDVEERYLYEPNAITITHGPVAGFPAVAIFHLLNDAMTVMRTHKTCYVYPLMREVSEAVPVDETVFERIKEAHESNMVQFKSPLGMRVFMLSPNREERVKINHPAASANCSDVPIFRLVEMILSQAMQLDSTSEAAMSPVICSEECPPGESRDSPGVPRQVCRCPPKETPLAFPQQSLPFVDDEGADEDGVEAGDSNQLFRQQRAAEALRGLDPPIEIPPRCRVVDKVLEGAVPTGSRHTLPLMTIVQSFGFRKMNNNSLHSGYNTSLLRYWQSASCTVTGDNLIYPIFISSNDDAKDGIPGLPNQVILGINNLVEHLRPLVEKKLKCVLIFGVVDDSVKDERGSAADYGKSPVIGALKLLRSQLPSLVLACDVCLCAYTQTRRCYISNVCGDMDIELTINRLAEIALNYAKAGAHIIAPSDMSEGRVLAIKQILYKNGFSRQVSVMSYAAKFASSFYGPFRAAIGSGDATTDRKSYQLPPGAAGLAVRTAIRDANEGADIIMIKPGITYLDIIASVRRELPFHPIAVYHVSGEYAMLMAAADAGCIDLKSAALEIILSFRRAGASIIITYLTPYLLDLDLNDAFC</sequence>
<comment type="similarity">
    <text evidence="2 10">Belongs to the ALAD family.</text>
</comment>
<organism evidence="12 13">
    <name type="scientific">Taenia crassiceps</name>
    <dbReference type="NCBI Taxonomy" id="6207"/>
    <lineage>
        <taxon>Eukaryota</taxon>
        <taxon>Metazoa</taxon>
        <taxon>Spiralia</taxon>
        <taxon>Lophotrochozoa</taxon>
        <taxon>Platyhelminthes</taxon>
        <taxon>Cestoda</taxon>
        <taxon>Eucestoda</taxon>
        <taxon>Cyclophyllidea</taxon>
        <taxon>Taeniidae</taxon>
        <taxon>Taenia</taxon>
    </lineage>
</organism>
<evidence type="ECO:0000256" key="9">
    <source>
        <dbReference type="RuleBase" id="RU000515"/>
    </source>
</evidence>
<keyword evidence="13" id="KW-1185">Reference proteome</keyword>
<dbReference type="Gene3D" id="3.20.20.70">
    <property type="entry name" value="Aldolase class I"/>
    <property type="match status" value="1"/>
</dbReference>
<dbReference type="NCBIfam" id="NF006762">
    <property type="entry name" value="PRK09283.1"/>
    <property type="match status" value="1"/>
</dbReference>
<dbReference type="InterPro" id="IPR013785">
    <property type="entry name" value="Aldolase_TIM"/>
</dbReference>
<evidence type="ECO:0000313" key="12">
    <source>
        <dbReference type="EMBL" id="KAL5107509.1"/>
    </source>
</evidence>
<name>A0ABR4QD19_9CEST</name>
<evidence type="ECO:0000256" key="10">
    <source>
        <dbReference type="RuleBase" id="RU004161"/>
    </source>
</evidence>
<proteinExistence type="inferred from homology"/>
<dbReference type="SUPFAM" id="SSF51569">
    <property type="entry name" value="Aldolase"/>
    <property type="match status" value="1"/>
</dbReference>
<comment type="caution">
    <text evidence="12">The sequence shown here is derived from an EMBL/GenBank/DDBJ whole genome shotgun (WGS) entry which is preliminary data.</text>
</comment>
<evidence type="ECO:0000256" key="1">
    <source>
        <dbReference type="ARBA" id="ARBA00004694"/>
    </source>
</evidence>
<evidence type="ECO:0000256" key="5">
    <source>
        <dbReference type="ARBA" id="ARBA00023244"/>
    </source>
</evidence>
<feature type="transmembrane region" description="Helical" evidence="11">
    <location>
        <begin position="44"/>
        <end position="68"/>
    </location>
</feature>
<evidence type="ECO:0000256" key="11">
    <source>
        <dbReference type="SAM" id="Phobius"/>
    </source>
</evidence>
<comment type="pathway">
    <text evidence="1">Porphyrin-containing compound metabolism; protoporphyrin-IX biosynthesis; coproporphyrinogen-III from 5-aminolevulinate: step 1/4.</text>
</comment>
<keyword evidence="11" id="KW-1133">Transmembrane helix</keyword>
<keyword evidence="3" id="KW-0350">Heme biosynthesis</keyword>
<comment type="function">
    <text evidence="6">Catalyzes an early step in the biosynthesis of tetrapyrroles. Binds two molecules of 5-aminolevulinate per subunit, each at a distinct site, and catalyzes their condensation to form porphobilinogen.</text>
</comment>
<dbReference type="SMART" id="SM01004">
    <property type="entry name" value="ALAD"/>
    <property type="match status" value="1"/>
</dbReference>
<dbReference type="PRINTS" id="PR00144">
    <property type="entry name" value="DALDHYDRTASE"/>
</dbReference>
<evidence type="ECO:0000256" key="6">
    <source>
        <dbReference type="ARBA" id="ARBA00025628"/>
    </source>
</evidence>
<dbReference type="InterPro" id="IPR001731">
    <property type="entry name" value="ALAD"/>
</dbReference>
<keyword evidence="5 9" id="KW-0627">Porphyrin biosynthesis</keyword>
<dbReference type="InterPro" id="IPR030656">
    <property type="entry name" value="ALAD_AS"/>
</dbReference>
<keyword evidence="4 9" id="KW-0456">Lyase</keyword>
<evidence type="ECO:0000256" key="2">
    <source>
        <dbReference type="ARBA" id="ARBA00008055"/>
    </source>
</evidence>
<dbReference type="EC" id="4.2.1.24" evidence="9"/>
<evidence type="ECO:0000313" key="13">
    <source>
        <dbReference type="Proteomes" id="UP001651158"/>
    </source>
</evidence>
<dbReference type="Proteomes" id="UP001651158">
    <property type="component" value="Unassembled WGS sequence"/>
</dbReference>
<accession>A0ABR4QD19</accession>